<keyword evidence="1" id="KW-0472">Membrane</keyword>
<feature type="transmembrane region" description="Helical" evidence="1">
    <location>
        <begin position="62"/>
        <end position="82"/>
    </location>
</feature>
<keyword evidence="1" id="KW-0812">Transmembrane</keyword>
<dbReference type="Proteomes" id="UP000053904">
    <property type="component" value="Unassembled WGS sequence"/>
</dbReference>
<feature type="transmembrane region" description="Helical" evidence="1">
    <location>
        <begin position="144"/>
        <end position="167"/>
    </location>
</feature>
<dbReference type="Pfam" id="PF20108">
    <property type="entry name" value="DUF6498"/>
    <property type="match status" value="1"/>
</dbReference>
<dbReference type="AlphaFoldDB" id="A0A101HI16"/>
<sequence>MIEFKIMFVGIFKKLFQILGINYLIDTINQKKILPSGVLLILVNILPILGVIFWGWNASDVIVLYWVENIVVAIYTILRILFAQNPSYNSAISEDGKQSFKSYVINIFLAIFFIFHFGIFTLVHGVFVGLFALRNSSFVLDRNLTGLLAFFLALLISHGFSFGYNYIFKGEYKKDTSVNAMIRPYPRVIILQFTLIFGGLISFVSSEFLIIIFILMKILFDLSLHHKYHIKLYETEESL</sequence>
<gene>
    <name evidence="2" type="ORF">XD93_0427</name>
</gene>
<dbReference type="InterPro" id="IPR045466">
    <property type="entry name" value="DUF6498"/>
</dbReference>
<feature type="transmembrane region" description="Helical" evidence="1">
    <location>
        <begin position="188"/>
        <end position="216"/>
    </location>
</feature>
<evidence type="ECO:0000313" key="3">
    <source>
        <dbReference type="Proteomes" id="UP000053904"/>
    </source>
</evidence>
<protein>
    <submittedName>
        <fullName evidence="2">Putative membrane protein</fullName>
    </submittedName>
</protein>
<reference evidence="3" key="1">
    <citation type="journal article" date="2015" name="MBio">
        <title>Genome-Resolved Metagenomic Analysis Reveals Roles for Candidate Phyla and Other Microbial Community Members in Biogeochemical Transformations in Oil Reservoirs.</title>
        <authorList>
            <person name="Hu P."/>
            <person name="Tom L."/>
            <person name="Singh A."/>
            <person name="Thomas B.C."/>
            <person name="Baker B.J."/>
            <person name="Piceno Y.M."/>
            <person name="Andersen G.L."/>
            <person name="Banfield J.F."/>
        </authorList>
    </citation>
    <scope>NUCLEOTIDE SEQUENCE [LARGE SCALE GENOMIC DNA]</scope>
</reference>
<dbReference type="EMBL" id="LGGO01000047">
    <property type="protein sequence ID" value="KUK77284.1"/>
    <property type="molecule type" value="Genomic_DNA"/>
</dbReference>
<proteinExistence type="predicted"/>
<feature type="transmembrane region" description="Helical" evidence="1">
    <location>
        <begin position="37"/>
        <end position="56"/>
    </location>
</feature>
<comment type="caution">
    <text evidence="2">The sequence shown here is derived from an EMBL/GenBank/DDBJ whole genome shotgun (WGS) entry which is preliminary data.</text>
</comment>
<evidence type="ECO:0000256" key="1">
    <source>
        <dbReference type="SAM" id="Phobius"/>
    </source>
</evidence>
<accession>A0A101HI16</accession>
<feature type="transmembrane region" description="Helical" evidence="1">
    <location>
        <begin position="103"/>
        <end position="132"/>
    </location>
</feature>
<keyword evidence="1" id="KW-1133">Transmembrane helix</keyword>
<organism evidence="2 3">
    <name type="scientific">candidate division WS6 bacterium 34_10</name>
    <dbReference type="NCBI Taxonomy" id="1641389"/>
    <lineage>
        <taxon>Bacteria</taxon>
        <taxon>Candidatus Dojkabacteria</taxon>
    </lineage>
</organism>
<evidence type="ECO:0000313" key="2">
    <source>
        <dbReference type="EMBL" id="KUK77284.1"/>
    </source>
</evidence>
<name>A0A101HI16_9BACT</name>